<accession>A0A0G0UIZ2</accession>
<dbReference type="Pfam" id="PF00117">
    <property type="entry name" value="GATase"/>
    <property type="match status" value="1"/>
</dbReference>
<dbReference type="PANTHER" id="PTHR42695:SF5">
    <property type="entry name" value="GLUTAMINE AMIDOTRANSFERASE YLR126C-RELATED"/>
    <property type="match status" value="1"/>
</dbReference>
<comment type="caution">
    <text evidence="2">The sequence shown here is derived from an EMBL/GenBank/DDBJ whole genome shotgun (WGS) entry which is preliminary data.</text>
</comment>
<dbReference type="GO" id="GO:0005829">
    <property type="term" value="C:cytosol"/>
    <property type="evidence" value="ECO:0007669"/>
    <property type="project" value="TreeGrafter"/>
</dbReference>
<name>A0A0G0UIZ2_9BACT</name>
<protein>
    <recommendedName>
        <fullName evidence="1">Glutamine amidotransferase domain-containing protein</fullName>
    </recommendedName>
</protein>
<dbReference type="Gene3D" id="3.40.50.880">
    <property type="match status" value="1"/>
</dbReference>
<dbReference type="PANTHER" id="PTHR42695">
    <property type="entry name" value="GLUTAMINE AMIDOTRANSFERASE YLR126C-RELATED"/>
    <property type="match status" value="1"/>
</dbReference>
<dbReference type="SUPFAM" id="SSF52317">
    <property type="entry name" value="Class I glutamine amidotransferase-like"/>
    <property type="match status" value="1"/>
</dbReference>
<dbReference type="PROSITE" id="PS51273">
    <property type="entry name" value="GATASE_TYPE_1"/>
    <property type="match status" value="1"/>
</dbReference>
<organism evidence="2 3">
    <name type="scientific">Candidatus Uhrbacteria bacterium GW2011_GWC2_41_11</name>
    <dbReference type="NCBI Taxonomy" id="1618985"/>
    <lineage>
        <taxon>Bacteria</taxon>
        <taxon>Candidatus Uhriibacteriota</taxon>
    </lineage>
</organism>
<evidence type="ECO:0000313" key="2">
    <source>
        <dbReference type="EMBL" id="KKR87501.1"/>
    </source>
</evidence>
<dbReference type="InterPro" id="IPR044992">
    <property type="entry name" value="ChyE-like"/>
</dbReference>
<evidence type="ECO:0000259" key="1">
    <source>
        <dbReference type="Pfam" id="PF00117"/>
    </source>
</evidence>
<gene>
    <name evidence="2" type="ORF">UU35_C0002G0002</name>
</gene>
<dbReference type="Proteomes" id="UP000034616">
    <property type="component" value="Unassembled WGS sequence"/>
</dbReference>
<dbReference type="InterPro" id="IPR029062">
    <property type="entry name" value="Class_I_gatase-like"/>
</dbReference>
<dbReference type="AlphaFoldDB" id="A0A0G0UIZ2"/>
<evidence type="ECO:0000313" key="3">
    <source>
        <dbReference type="Proteomes" id="UP000034616"/>
    </source>
</evidence>
<dbReference type="CDD" id="cd01741">
    <property type="entry name" value="GATase1_1"/>
    <property type="match status" value="1"/>
</dbReference>
<reference evidence="2 3" key="1">
    <citation type="journal article" date="2015" name="Nature">
        <title>rRNA introns, odd ribosomes, and small enigmatic genomes across a large radiation of phyla.</title>
        <authorList>
            <person name="Brown C.T."/>
            <person name="Hug L.A."/>
            <person name="Thomas B.C."/>
            <person name="Sharon I."/>
            <person name="Castelle C.J."/>
            <person name="Singh A."/>
            <person name="Wilkins M.J."/>
            <person name="Williams K.H."/>
            <person name="Banfield J.F."/>
        </authorList>
    </citation>
    <scope>NUCLEOTIDE SEQUENCE [LARGE SCALE GENOMIC DNA]</scope>
</reference>
<proteinExistence type="predicted"/>
<dbReference type="InterPro" id="IPR017926">
    <property type="entry name" value="GATASE"/>
</dbReference>
<sequence length="261" mass="29207">MIFSFVNKKIMPSFDSLKILLLQMRPDAFVREHEYKSIVETSGLTSEQITCVNALEADLNSSILQGFDAFIIGGSGDYLISQGHISEVVEKIGELVREARARHLPTFGICFGAQLMTVALGGRLVYGPEHQETGTFQITKTAAANQCPIFSKLPVHFDAQLGHKDHIAELPSGAVLLASSERSPLQAYTFPNEPLYAMIIHPEMNEDGMMFRFDYYQKEYGLAQETFEQMRSALRPSPDASRILRLFFEKIVCEGKTYPSV</sequence>
<dbReference type="EMBL" id="LCAH01000002">
    <property type="protein sequence ID" value="KKR87501.1"/>
    <property type="molecule type" value="Genomic_DNA"/>
</dbReference>
<feature type="domain" description="Glutamine amidotransferase" evidence="1">
    <location>
        <begin position="80"/>
        <end position="205"/>
    </location>
</feature>